<feature type="compositionally biased region" description="Acidic residues" evidence="1">
    <location>
        <begin position="14"/>
        <end position="26"/>
    </location>
</feature>
<dbReference type="Proteomes" id="UP000009102">
    <property type="component" value="Chromosome"/>
</dbReference>
<dbReference type="EMBL" id="CP001801">
    <property type="protein sequence ID" value="ACX96184.1"/>
    <property type="molecule type" value="Genomic_DNA"/>
</dbReference>
<proteinExistence type="predicted"/>
<organism evidence="2 3">
    <name type="scientific">Halothiobacillus neapolitanus (strain ATCC 23641 / DSM 15147 / CIP 104769 / NCIMB 8539 / c2)</name>
    <name type="common">Thiobacillus neapolitanus</name>
    <dbReference type="NCBI Taxonomy" id="555778"/>
    <lineage>
        <taxon>Bacteria</taxon>
        <taxon>Pseudomonadati</taxon>
        <taxon>Pseudomonadota</taxon>
        <taxon>Gammaproteobacteria</taxon>
        <taxon>Chromatiales</taxon>
        <taxon>Halothiobacillaceae</taxon>
        <taxon>Halothiobacillus</taxon>
    </lineage>
</organism>
<accession>D0L0G1</accession>
<evidence type="ECO:0000313" key="2">
    <source>
        <dbReference type="EMBL" id="ACX96184.1"/>
    </source>
</evidence>
<dbReference type="KEGG" id="hna:Hneap_1350"/>
<gene>
    <name evidence="2" type="ordered locus">Hneap_1350</name>
</gene>
<evidence type="ECO:0000256" key="1">
    <source>
        <dbReference type="SAM" id="MobiDB-lite"/>
    </source>
</evidence>
<feature type="compositionally biased region" description="Basic and acidic residues" evidence="1">
    <location>
        <begin position="27"/>
        <end position="37"/>
    </location>
</feature>
<name>D0L0G1_HALNC</name>
<dbReference type="AlphaFoldDB" id="D0L0G1"/>
<dbReference type="NCBIfam" id="NF046101">
    <property type="entry name" value="PA3496_fam"/>
    <property type="match status" value="1"/>
</dbReference>
<protein>
    <submittedName>
        <fullName evidence="2">Uncharacterized protein</fullName>
    </submittedName>
</protein>
<evidence type="ECO:0000313" key="3">
    <source>
        <dbReference type="Proteomes" id="UP000009102"/>
    </source>
</evidence>
<feature type="compositionally biased region" description="Basic and acidic residues" evidence="1">
    <location>
        <begin position="1"/>
        <end position="13"/>
    </location>
</feature>
<feature type="region of interest" description="Disordered" evidence="1">
    <location>
        <begin position="1"/>
        <end position="37"/>
    </location>
</feature>
<keyword evidence="3" id="KW-1185">Reference proteome</keyword>
<sequence>MSKDDDISDLNEHWEDDAEDSTDAEPEVEKVKPVENKDARRRLDDLLEMTRVKRLIEDDF</sequence>
<dbReference type="InterPro" id="IPR058059">
    <property type="entry name" value="PA3496-like"/>
</dbReference>
<dbReference type="HOGENOM" id="CLU_2935118_0_0_6"/>
<reference evidence="2 3" key="1">
    <citation type="submission" date="2009-10" db="EMBL/GenBank/DDBJ databases">
        <title>Complete sequence of Halothiobacillus neapolitanus c2.</title>
        <authorList>
            <consortium name="US DOE Joint Genome Institute"/>
            <person name="Lucas S."/>
            <person name="Copeland A."/>
            <person name="Lapidus A."/>
            <person name="Glavina del Rio T."/>
            <person name="Tice H."/>
            <person name="Bruce D."/>
            <person name="Goodwin L."/>
            <person name="Pitluck S."/>
            <person name="Davenport K."/>
            <person name="Brettin T."/>
            <person name="Detter J.C."/>
            <person name="Han C."/>
            <person name="Tapia R."/>
            <person name="Larimer F."/>
            <person name="Land M."/>
            <person name="Hauser L."/>
            <person name="Kyrpides N."/>
            <person name="Mikhailova N."/>
            <person name="Kerfeld C."/>
            <person name="Cannon G."/>
            <person name="Heinhort S."/>
        </authorList>
    </citation>
    <scope>NUCLEOTIDE SEQUENCE [LARGE SCALE GENOMIC DNA]</scope>
    <source>
        <strain evidence="3">ATCC 23641 / c2</strain>
    </source>
</reference>
<dbReference type="RefSeq" id="WP_012824218.1">
    <property type="nucleotide sequence ID" value="NC_013422.1"/>
</dbReference>